<name>A0ABT0KVP7_9GAMM</name>
<dbReference type="EMBL" id="JAKIKU010000017">
    <property type="protein sequence ID" value="MCL1047684.1"/>
    <property type="molecule type" value="Genomic_DNA"/>
</dbReference>
<dbReference type="Proteomes" id="UP001202134">
    <property type="component" value="Unassembled WGS sequence"/>
</dbReference>
<reference evidence="1 2" key="1">
    <citation type="submission" date="2022-01" db="EMBL/GenBank/DDBJ databases">
        <title>Whole genome-based taxonomy of the Shewanellaceae.</title>
        <authorList>
            <person name="Martin-Rodriguez A.J."/>
        </authorList>
    </citation>
    <scope>NUCLEOTIDE SEQUENCE [LARGE SCALE GENOMIC DNA]</scope>
    <source>
        <strain evidence="1 2">DSM 24955</strain>
    </source>
</reference>
<proteinExistence type="predicted"/>
<gene>
    <name evidence="1" type="ORF">L2737_20490</name>
</gene>
<organism evidence="1 2">
    <name type="scientific">Shewanella electrodiphila</name>
    <dbReference type="NCBI Taxonomy" id="934143"/>
    <lineage>
        <taxon>Bacteria</taxon>
        <taxon>Pseudomonadati</taxon>
        <taxon>Pseudomonadota</taxon>
        <taxon>Gammaproteobacteria</taxon>
        <taxon>Alteromonadales</taxon>
        <taxon>Shewanellaceae</taxon>
        <taxon>Shewanella</taxon>
    </lineage>
</organism>
<protein>
    <submittedName>
        <fullName evidence="1">TetR/AcrR family transcriptional regulator</fullName>
    </submittedName>
</protein>
<dbReference type="SUPFAM" id="SSF46689">
    <property type="entry name" value="Homeodomain-like"/>
    <property type="match status" value="1"/>
</dbReference>
<accession>A0ABT0KVP7</accession>
<dbReference type="RefSeq" id="WP_248956943.1">
    <property type="nucleotide sequence ID" value="NZ_JAKIKU010000017.1"/>
</dbReference>
<sequence>MGSWQQRGEYLVEVSQRCLKGHKTFDLCRSHLVKASQISKGTIYNHFPTEADLMVAVAINDLNRWSAQAELDKQDYQDPLIQFLAHQCWRLHDTLVNKTFVIERVMPNSEVLSQASEVYQLAYQQSYDAYFVWFNEMIARIGKVEGFNRGELVINYLRGAIINTDDADKDGNDVQLYYQYCYAIVQLLGHSDKRLPGIAKFQEWLNNMPQQQCAA</sequence>
<comment type="caution">
    <text evidence="1">The sequence shown here is derived from an EMBL/GenBank/DDBJ whole genome shotgun (WGS) entry which is preliminary data.</text>
</comment>
<dbReference type="InterPro" id="IPR009057">
    <property type="entry name" value="Homeodomain-like_sf"/>
</dbReference>
<dbReference type="Gene3D" id="1.10.357.10">
    <property type="entry name" value="Tetracycline Repressor, domain 2"/>
    <property type="match status" value="1"/>
</dbReference>
<keyword evidence="2" id="KW-1185">Reference proteome</keyword>
<evidence type="ECO:0000313" key="1">
    <source>
        <dbReference type="EMBL" id="MCL1047684.1"/>
    </source>
</evidence>
<evidence type="ECO:0000313" key="2">
    <source>
        <dbReference type="Proteomes" id="UP001202134"/>
    </source>
</evidence>